<evidence type="ECO:0000256" key="3">
    <source>
        <dbReference type="ARBA" id="ARBA00023015"/>
    </source>
</evidence>
<gene>
    <name evidence="8" type="ORF">CYBJADRAFT_166987</name>
</gene>
<dbReference type="InterPro" id="IPR001138">
    <property type="entry name" value="Zn2Cys6_DnaBD"/>
</dbReference>
<dbReference type="CDD" id="cd00067">
    <property type="entry name" value="GAL4"/>
    <property type="match status" value="1"/>
</dbReference>
<evidence type="ECO:0000313" key="9">
    <source>
        <dbReference type="Proteomes" id="UP000094389"/>
    </source>
</evidence>
<dbReference type="CDD" id="cd12148">
    <property type="entry name" value="fungal_TF_MHR"/>
    <property type="match status" value="1"/>
</dbReference>
<dbReference type="OMA" id="HFWIIPG"/>
<dbReference type="AlphaFoldDB" id="A0A1E4S456"/>
<keyword evidence="9" id="KW-1185">Reference proteome</keyword>
<evidence type="ECO:0000256" key="5">
    <source>
        <dbReference type="ARBA" id="ARBA00023163"/>
    </source>
</evidence>
<keyword evidence="4" id="KW-0238">DNA-binding</keyword>
<evidence type="ECO:0000256" key="2">
    <source>
        <dbReference type="ARBA" id="ARBA00022833"/>
    </source>
</evidence>
<keyword evidence="1" id="KW-0479">Metal-binding</keyword>
<dbReference type="STRING" id="983966.A0A1E4S456"/>
<dbReference type="RefSeq" id="XP_020071333.1">
    <property type="nucleotide sequence ID" value="XM_020214721.1"/>
</dbReference>
<keyword evidence="5" id="KW-0804">Transcription</keyword>
<evidence type="ECO:0000256" key="6">
    <source>
        <dbReference type="ARBA" id="ARBA00023242"/>
    </source>
</evidence>
<dbReference type="EMBL" id="KV453928">
    <property type="protein sequence ID" value="ODV74294.1"/>
    <property type="molecule type" value="Genomic_DNA"/>
</dbReference>
<dbReference type="InterPro" id="IPR036864">
    <property type="entry name" value="Zn2-C6_fun-type_DNA-bd_sf"/>
</dbReference>
<dbReference type="GO" id="GO:0001080">
    <property type="term" value="P:nitrogen catabolite activation of transcription from RNA polymerase II promoter"/>
    <property type="evidence" value="ECO:0007669"/>
    <property type="project" value="TreeGrafter"/>
</dbReference>
<dbReference type="Proteomes" id="UP000094389">
    <property type="component" value="Unassembled WGS sequence"/>
</dbReference>
<dbReference type="PANTHER" id="PTHR31668">
    <property type="entry name" value="GLUCOSE TRANSPORT TRANSCRIPTION REGULATOR RGT1-RELATED-RELATED"/>
    <property type="match status" value="1"/>
</dbReference>
<organism evidence="8 9">
    <name type="scientific">Cyberlindnera jadinii (strain ATCC 18201 / CBS 1600 / BCRC 20928 / JCM 3617 / NBRC 0987 / NRRL Y-1542)</name>
    <name type="common">Torula yeast</name>
    <name type="synonym">Candida utilis</name>
    <dbReference type="NCBI Taxonomy" id="983966"/>
    <lineage>
        <taxon>Eukaryota</taxon>
        <taxon>Fungi</taxon>
        <taxon>Dikarya</taxon>
        <taxon>Ascomycota</taxon>
        <taxon>Saccharomycotina</taxon>
        <taxon>Saccharomycetes</taxon>
        <taxon>Phaffomycetales</taxon>
        <taxon>Phaffomycetaceae</taxon>
        <taxon>Cyberlindnera</taxon>
    </lineage>
</organism>
<dbReference type="GO" id="GO:0008270">
    <property type="term" value="F:zinc ion binding"/>
    <property type="evidence" value="ECO:0007669"/>
    <property type="project" value="InterPro"/>
</dbReference>
<evidence type="ECO:0000313" key="8">
    <source>
        <dbReference type="EMBL" id="ODV74294.1"/>
    </source>
</evidence>
<name>A0A1E4S456_CYBJN</name>
<evidence type="ECO:0000256" key="1">
    <source>
        <dbReference type="ARBA" id="ARBA00022723"/>
    </source>
</evidence>
<keyword evidence="6" id="KW-0539">Nucleus</keyword>
<dbReference type="InterPro" id="IPR050797">
    <property type="entry name" value="Carb_Metab_Trans_Reg"/>
</dbReference>
<reference evidence="8 9" key="1">
    <citation type="journal article" date="2016" name="Proc. Natl. Acad. Sci. U.S.A.">
        <title>Comparative genomics of biotechnologically important yeasts.</title>
        <authorList>
            <person name="Riley R."/>
            <person name="Haridas S."/>
            <person name="Wolfe K.H."/>
            <person name="Lopes M.R."/>
            <person name="Hittinger C.T."/>
            <person name="Goeker M."/>
            <person name="Salamov A.A."/>
            <person name="Wisecaver J.H."/>
            <person name="Long T.M."/>
            <person name="Calvey C.H."/>
            <person name="Aerts A.L."/>
            <person name="Barry K.W."/>
            <person name="Choi C."/>
            <person name="Clum A."/>
            <person name="Coughlan A.Y."/>
            <person name="Deshpande S."/>
            <person name="Douglass A.P."/>
            <person name="Hanson S.J."/>
            <person name="Klenk H.-P."/>
            <person name="LaButti K.M."/>
            <person name="Lapidus A."/>
            <person name="Lindquist E.A."/>
            <person name="Lipzen A.M."/>
            <person name="Meier-Kolthoff J.P."/>
            <person name="Ohm R.A."/>
            <person name="Otillar R.P."/>
            <person name="Pangilinan J.L."/>
            <person name="Peng Y."/>
            <person name="Rokas A."/>
            <person name="Rosa C.A."/>
            <person name="Scheuner C."/>
            <person name="Sibirny A.A."/>
            <person name="Slot J.C."/>
            <person name="Stielow J.B."/>
            <person name="Sun H."/>
            <person name="Kurtzman C.P."/>
            <person name="Blackwell M."/>
            <person name="Grigoriev I.V."/>
            <person name="Jeffries T.W."/>
        </authorList>
    </citation>
    <scope>NUCLEOTIDE SEQUENCE [LARGE SCALE GENOMIC DNA]</scope>
    <source>
        <strain evidence="9">ATCC 18201 / CBS 1600 / BCRC 20928 / JCM 3617 / NBRC 0987 / NRRL Y-1542</strain>
    </source>
</reference>
<protein>
    <recommendedName>
        <fullName evidence="7">Zn(2)-C6 fungal-type domain-containing protein</fullName>
    </recommendedName>
</protein>
<evidence type="ECO:0000259" key="7">
    <source>
        <dbReference type="PROSITE" id="PS50048"/>
    </source>
</evidence>
<evidence type="ECO:0000256" key="4">
    <source>
        <dbReference type="ARBA" id="ARBA00023125"/>
    </source>
</evidence>
<dbReference type="GO" id="GO:0000981">
    <property type="term" value="F:DNA-binding transcription factor activity, RNA polymerase II-specific"/>
    <property type="evidence" value="ECO:0007669"/>
    <property type="project" value="InterPro"/>
</dbReference>
<dbReference type="Pfam" id="PF00172">
    <property type="entry name" value="Zn_clus"/>
    <property type="match status" value="1"/>
</dbReference>
<proteinExistence type="predicted"/>
<keyword evidence="2" id="KW-0862">Zinc</keyword>
<dbReference type="OrthoDB" id="2595934at2759"/>
<dbReference type="GeneID" id="30989117"/>
<sequence>MSDSVVRPIEPVSGDSEYVERLPLKRRRKRSSCDSCRKLKTRCDFEPATGKCHRCNMLKIDCSLYQQSDAKPAGAKAGASESAIESVYDNDDERLDKIERQLGEVLEKLDTIRTSGLTQSSSSGGGQPSNVDYQYISTLGKRKWNHLDNSTMNAPSNVISRIDSKLFGRVDQYHSFTKVCESEFLKSFYAKNKDLCLKLGSNFLTIAHFWIVPGGIREITDDYVLRHPFISAVFVLLAMGFDENYSYVEEQRELFWIVRRLLAMALITSPLTDHDVEAILYCSLYNIARKPSQPLLDNWMVSSDGIKQMMYCTSFQKIEDRCKSREYKQSDLFHLRIWTLLCICHLQCSIGNGRPSLISKDYMDICDRVIDYPWSNLEDNVNAALVRLAREVHKMFYSKDLISNLIRDEQIANIEGVKCFSFKELHDWRNRWKELIDNDLSGTLLFNYDFYHIILSRRFIASFKGVRDYKVITYINVAYNTAVHYSRAILNRFLQLPKSMVKGSPCSLLNEVVYSCLTLYDFQGKFETQFNMRSLNLVSRVYWHLNHVGETKNDATDTVGQIIKTLVDVRIVNTANEPSASNSTDPLALPDNLKEFEMDYKPLHDEISHEYTSDIRLSSRNSSLDHSGLTAMKSGELDELLDVDKFETFEDFFRGIVGK</sequence>
<dbReference type="PROSITE" id="PS00463">
    <property type="entry name" value="ZN2_CY6_FUNGAL_1"/>
    <property type="match status" value="1"/>
</dbReference>
<feature type="domain" description="Zn(2)-C6 fungal-type" evidence="7">
    <location>
        <begin position="32"/>
        <end position="64"/>
    </location>
</feature>
<dbReference type="GO" id="GO:0003677">
    <property type="term" value="F:DNA binding"/>
    <property type="evidence" value="ECO:0007669"/>
    <property type="project" value="UniProtKB-KW"/>
</dbReference>
<dbReference type="Gene3D" id="4.10.240.10">
    <property type="entry name" value="Zn(2)-C6 fungal-type DNA-binding domain"/>
    <property type="match status" value="1"/>
</dbReference>
<dbReference type="PANTHER" id="PTHR31668:SF9">
    <property type="entry name" value="URACIL CATABOLISM PROTEIN 2"/>
    <property type="match status" value="1"/>
</dbReference>
<dbReference type="SMART" id="SM00066">
    <property type="entry name" value="GAL4"/>
    <property type="match status" value="1"/>
</dbReference>
<dbReference type="PROSITE" id="PS50048">
    <property type="entry name" value="ZN2_CY6_FUNGAL_2"/>
    <property type="match status" value="1"/>
</dbReference>
<dbReference type="SUPFAM" id="SSF57701">
    <property type="entry name" value="Zn2/Cys6 DNA-binding domain"/>
    <property type="match status" value="1"/>
</dbReference>
<dbReference type="GO" id="GO:0005634">
    <property type="term" value="C:nucleus"/>
    <property type="evidence" value="ECO:0007669"/>
    <property type="project" value="TreeGrafter"/>
</dbReference>
<accession>A0A1E4S456</accession>
<keyword evidence="3" id="KW-0805">Transcription regulation</keyword>